<dbReference type="NCBIfam" id="TIGR00762">
    <property type="entry name" value="DegV"/>
    <property type="match status" value="1"/>
</dbReference>
<dbReference type="EMBL" id="VSSQ01004883">
    <property type="protein sequence ID" value="MPM27008.1"/>
    <property type="molecule type" value="Genomic_DNA"/>
</dbReference>
<dbReference type="SUPFAM" id="SSF82549">
    <property type="entry name" value="DAK1/DegV-like"/>
    <property type="match status" value="1"/>
</dbReference>
<organism evidence="2">
    <name type="scientific">bioreactor metagenome</name>
    <dbReference type="NCBI Taxonomy" id="1076179"/>
    <lineage>
        <taxon>unclassified sequences</taxon>
        <taxon>metagenomes</taxon>
        <taxon>ecological metagenomes</taxon>
    </lineage>
</organism>
<dbReference type="InterPro" id="IPR050270">
    <property type="entry name" value="DegV_domain_contain"/>
</dbReference>
<dbReference type="InterPro" id="IPR043168">
    <property type="entry name" value="DegV_C"/>
</dbReference>
<dbReference type="InterPro" id="IPR003797">
    <property type="entry name" value="DegV"/>
</dbReference>
<dbReference type="PANTHER" id="PTHR33434:SF2">
    <property type="entry name" value="FATTY ACID-BINDING PROTEIN TM_1468"/>
    <property type="match status" value="1"/>
</dbReference>
<gene>
    <name evidence="2" type="ORF">SDC9_73513</name>
</gene>
<keyword evidence="1" id="KW-0446">Lipid-binding</keyword>
<evidence type="ECO:0000313" key="2">
    <source>
        <dbReference type="EMBL" id="MPM27008.1"/>
    </source>
</evidence>
<evidence type="ECO:0000256" key="1">
    <source>
        <dbReference type="ARBA" id="ARBA00023121"/>
    </source>
</evidence>
<protein>
    <submittedName>
        <fullName evidence="2">DegV domain-containing protein</fullName>
    </submittedName>
</protein>
<dbReference type="PANTHER" id="PTHR33434">
    <property type="entry name" value="DEGV DOMAIN-CONTAINING PROTEIN DR_1986-RELATED"/>
    <property type="match status" value="1"/>
</dbReference>
<dbReference type="AlphaFoldDB" id="A0A644YG92"/>
<sequence length="283" mass="30232">MTNIKVITDSDSSLSLALAEQNGIRLVPITIQFGSESFTTNIDIDDKLLFEKIDASGKLPTTAAPSPGAFTTAFTEAFAAGAESIICICVSGKVSSTYESTLLAAREMPDRKITIVDSCSMTIGQGMVALAAAEAVAAGASHEEAVKKAESLIPRLYTYASFSTLKYLAMSGRVGKFVAVMASALDIRPLLTLRDGVLQMLEKVRTRSAAMDRLVNLIVKASEGKTIERIGFYHINNPDDLKVLEARLREKLDLPADALRVEFTPGLSVHAGPGMIGAFLLSK</sequence>
<reference evidence="2" key="1">
    <citation type="submission" date="2019-08" db="EMBL/GenBank/DDBJ databases">
        <authorList>
            <person name="Kucharzyk K."/>
            <person name="Murdoch R.W."/>
            <person name="Higgins S."/>
            <person name="Loffler F."/>
        </authorList>
    </citation>
    <scope>NUCLEOTIDE SEQUENCE</scope>
</reference>
<proteinExistence type="predicted"/>
<accession>A0A644YG92</accession>
<dbReference type="Gene3D" id="3.30.1180.10">
    <property type="match status" value="1"/>
</dbReference>
<comment type="caution">
    <text evidence="2">The sequence shown here is derived from an EMBL/GenBank/DDBJ whole genome shotgun (WGS) entry which is preliminary data.</text>
</comment>
<dbReference type="Gene3D" id="3.40.50.10170">
    <property type="match status" value="1"/>
</dbReference>
<dbReference type="GO" id="GO:0008289">
    <property type="term" value="F:lipid binding"/>
    <property type="evidence" value="ECO:0007669"/>
    <property type="project" value="UniProtKB-KW"/>
</dbReference>
<dbReference type="PROSITE" id="PS51482">
    <property type="entry name" value="DEGV"/>
    <property type="match status" value="1"/>
</dbReference>
<dbReference type="Pfam" id="PF02645">
    <property type="entry name" value="DegV"/>
    <property type="match status" value="1"/>
</dbReference>
<name>A0A644YG92_9ZZZZ</name>